<evidence type="ECO:0000256" key="11">
    <source>
        <dbReference type="PIRSR" id="PIRSR038927-1"/>
    </source>
</evidence>
<dbReference type="Pfam" id="PF18011">
    <property type="entry name" value="Catalase_C"/>
    <property type="match status" value="1"/>
</dbReference>
<keyword evidence="7 10" id="KW-0560">Oxidoreductase</keyword>
<dbReference type="GO" id="GO:0004096">
    <property type="term" value="F:catalase activity"/>
    <property type="evidence" value="ECO:0007669"/>
    <property type="project" value="UniProtKB-UniRule"/>
</dbReference>
<evidence type="ECO:0000256" key="13">
    <source>
        <dbReference type="RuleBase" id="RU000498"/>
    </source>
</evidence>
<evidence type="ECO:0000256" key="12">
    <source>
        <dbReference type="PIRSR" id="PIRSR038927-2"/>
    </source>
</evidence>
<dbReference type="Pfam" id="PF06628">
    <property type="entry name" value="Catalase-rel"/>
    <property type="match status" value="1"/>
</dbReference>
<dbReference type="PANTHER" id="PTHR42821:SF3">
    <property type="entry name" value="CATALASE B"/>
    <property type="match status" value="1"/>
</dbReference>
<protein>
    <recommendedName>
        <fullName evidence="3 10">Catalase</fullName>
        <ecNumber evidence="3 10">1.11.1.6</ecNumber>
    </recommendedName>
</protein>
<evidence type="ECO:0000313" key="18">
    <source>
        <dbReference type="Proteomes" id="UP000016935"/>
    </source>
</evidence>
<dbReference type="Gene3D" id="3.40.50.880">
    <property type="match status" value="1"/>
</dbReference>
<reference evidence="17 18" key="1">
    <citation type="journal article" date="2012" name="PLoS Pathog.">
        <title>Diverse lifestyles and strategies of plant pathogenesis encoded in the genomes of eighteen Dothideomycetes fungi.</title>
        <authorList>
            <person name="Ohm R.A."/>
            <person name="Feau N."/>
            <person name="Henrissat B."/>
            <person name="Schoch C.L."/>
            <person name="Horwitz B.A."/>
            <person name="Barry K.W."/>
            <person name="Condon B.J."/>
            <person name="Copeland A.C."/>
            <person name="Dhillon B."/>
            <person name="Glaser F."/>
            <person name="Hesse C.N."/>
            <person name="Kosti I."/>
            <person name="LaButti K."/>
            <person name="Lindquist E.A."/>
            <person name="Lucas S."/>
            <person name="Salamov A.A."/>
            <person name="Bradshaw R.E."/>
            <person name="Ciuffetti L."/>
            <person name="Hamelin R.C."/>
            <person name="Kema G.H.J."/>
            <person name="Lawrence C."/>
            <person name="Scott J.A."/>
            <person name="Spatafora J.W."/>
            <person name="Turgeon B.G."/>
            <person name="de Wit P.J.G.M."/>
            <person name="Zhong S."/>
            <person name="Goodwin S.B."/>
            <person name="Grigoriev I.V."/>
        </authorList>
    </citation>
    <scope>NUCLEOTIDE SEQUENCE [LARGE SCALE GENOMIC DNA]</scope>
    <source>
        <strain evidence="18">28A</strain>
    </source>
</reference>
<feature type="binding site" description="axial binding residue" evidence="12">
    <location>
        <position position="400"/>
    </location>
    <ligand>
        <name>heme</name>
        <dbReference type="ChEBI" id="CHEBI:30413"/>
    </ligand>
    <ligandPart>
        <name>Fe</name>
        <dbReference type="ChEBI" id="CHEBI:18248"/>
    </ligandPart>
</feature>
<dbReference type="Pfam" id="PF00199">
    <property type="entry name" value="Catalase"/>
    <property type="match status" value="1"/>
</dbReference>
<gene>
    <name evidence="17" type="ORF">SETTUDRAFT_136945</name>
</gene>
<dbReference type="OrthoDB" id="6880011at2759"/>
<keyword evidence="18" id="KW-1185">Reference proteome</keyword>
<dbReference type="eggNOG" id="KOG0047">
    <property type="taxonomic scope" value="Eukaryota"/>
</dbReference>
<evidence type="ECO:0000256" key="1">
    <source>
        <dbReference type="ARBA" id="ARBA00001971"/>
    </source>
</evidence>
<dbReference type="FunFam" id="1.20.1370.20:FF:000001">
    <property type="entry name" value="Catalase HPII"/>
    <property type="match status" value="1"/>
</dbReference>
<keyword evidence="6 10" id="KW-0479">Metal-binding</keyword>
<dbReference type="HOGENOM" id="CLU_010645_3_0_1"/>
<dbReference type="InterPro" id="IPR020835">
    <property type="entry name" value="Catalase_sf"/>
</dbReference>
<evidence type="ECO:0000256" key="3">
    <source>
        <dbReference type="ARBA" id="ARBA00012314"/>
    </source>
</evidence>
<evidence type="ECO:0000256" key="4">
    <source>
        <dbReference type="ARBA" id="ARBA00022559"/>
    </source>
</evidence>
<dbReference type="InterPro" id="IPR029062">
    <property type="entry name" value="Class_I_gatase-like"/>
</dbReference>
<dbReference type="Gene3D" id="1.20.1370.20">
    <property type="match status" value="1"/>
</dbReference>
<feature type="active site" evidence="11">
    <location>
        <position position="113"/>
    </location>
</feature>
<dbReference type="STRING" id="671987.R0II19"/>
<dbReference type="PROSITE" id="PS51402">
    <property type="entry name" value="CATALASE_3"/>
    <property type="match status" value="1"/>
</dbReference>
<evidence type="ECO:0000256" key="6">
    <source>
        <dbReference type="ARBA" id="ARBA00022723"/>
    </source>
</evidence>
<dbReference type="InterPro" id="IPR002226">
    <property type="entry name" value="Catalase_haem_BS"/>
</dbReference>
<comment type="cofactor">
    <cofactor evidence="1 10 12">
        <name>heme</name>
        <dbReference type="ChEBI" id="CHEBI:30413"/>
    </cofactor>
</comment>
<dbReference type="InterPro" id="IPR024712">
    <property type="entry name" value="Catalase_clade2"/>
</dbReference>
<dbReference type="Proteomes" id="UP000016935">
    <property type="component" value="Unassembled WGS sequence"/>
</dbReference>
<reference evidence="17 18" key="2">
    <citation type="journal article" date="2013" name="PLoS Genet.">
        <title>Comparative genome structure, secondary metabolite, and effector coding capacity across Cochliobolus pathogens.</title>
        <authorList>
            <person name="Condon B.J."/>
            <person name="Leng Y."/>
            <person name="Wu D."/>
            <person name="Bushley K.E."/>
            <person name="Ohm R.A."/>
            <person name="Otillar R."/>
            <person name="Martin J."/>
            <person name="Schackwitz W."/>
            <person name="Grimwood J."/>
            <person name="MohdZainudin N."/>
            <person name="Xue C."/>
            <person name="Wang R."/>
            <person name="Manning V.A."/>
            <person name="Dhillon B."/>
            <person name="Tu Z.J."/>
            <person name="Steffenson B.J."/>
            <person name="Salamov A."/>
            <person name="Sun H."/>
            <person name="Lowry S."/>
            <person name="LaButti K."/>
            <person name="Han J."/>
            <person name="Copeland A."/>
            <person name="Lindquist E."/>
            <person name="Barry K."/>
            <person name="Schmutz J."/>
            <person name="Baker S.E."/>
            <person name="Ciuffetti L.M."/>
            <person name="Grigoriev I.V."/>
            <person name="Zhong S."/>
            <person name="Turgeon B.G."/>
        </authorList>
    </citation>
    <scope>NUCLEOTIDE SEQUENCE [LARGE SCALE GENOMIC DNA]</scope>
    <source>
        <strain evidence="18">28A</strain>
    </source>
</reference>
<dbReference type="InterPro" id="IPR010582">
    <property type="entry name" value="Catalase_immune_responsive"/>
</dbReference>
<evidence type="ECO:0000256" key="10">
    <source>
        <dbReference type="PIRNR" id="PIRNR038927"/>
    </source>
</evidence>
<dbReference type="AlphaFoldDB" id="R0II19"/>
<dbReference type="RefSeq" id="XP_008027368.1">
    <property type="nucleotide sequence ID" value="XM_008029177.1"/>
</dbReference>
<name>R0II19_EXST2</name>
<dbReference type="GO" id="GO:0006979">
    <property type="term" value="P:response to oxidative stress"/>
    <property type="evidence" value="ECO:0007669"/>
    <property type="project" value="InterPro"/>
</dbReference>
<dbReference type="PROSITE" id="PS00437">
    <property type="entry name" value="CATALASE_1"/>
    <property type="match status" value="1"/>
</dbReference>
<dbReference type="InterPro" id="IPR024708">
    <property type="entry name" value="Catalase_AS"/>
</dbReference>
<dbReference type="InterPro" id="IPR018028">
    <property type="entry name" value="Catalase"/>
</dbReference>
<evidence type="ECO:0000256" key="9">
    <source>
        <dbReference type="ARBA" id="ARBA00023324"/>
    </source>
</evidence>
<dbReference type="PROSITE" id="PS00438">
    <property type="entry name" value="CATALASE_2"/>
    <property type="match status" value="1"/>
</dbReference>
<organism evidence="17 18">
    <name type="scientific">Exserohilum turcicum (strain 28A)</name>
    <name type="common">Northern leaf blight fungus</name>
    <name type="synonym">Setosphaeria turcica</name>
    <dbReference type="NCBI Taxonomy" id="671987"/>
    <lineage>
        <taxon>Eukaryota</taxon>
        <taxon>Fungi</taxon>
        <taxon>Dikarya</taxon>
        <taxon>Ascomycota</taxon>
        <taxon>Pezizomycotina</taxon>
        <taxon>Dothideomycetes</taxon>
        <taxon>Pleosporomycetidae</taxon>
        <taxon>Pleosporales</taxon>
        <taxon>Pleosporineae</taxon>
        <taxon>Pleosporaceae</taxon>
        <taxon>Exserohilum</taxon>
    </lineage>
</organism>
<evidence type="ECO:0000256" key="15">
    <source>
        <dbReference type="SAM" id="SignalP"/>
    </source>
</evidence>
<dbReference type="PANTHER" id="PTHR42821">
    <property type="entry name" value="CATALASE"/>
    <property type="match status" value="1"/>
</dbReference>
<dbReference type="PIRSF" id="PIRSF038927">
    <property type="entry name" value="Catalase_clade2"/>
    <property type="match status" value="1"/>
</dbReference>
<evidence type="ECO:0000256" key="8">
    <source>
        <dbReference type="ARBA" id="ARBA00023004"/>
    </source>
</evidence>
<comment type="catalytic activity">
    <reaction evidence="10 13">
        <text>2 H2O2 = O2 + 2 H2O</text>
        <dbReference type="Rhea" id="RHEA:20309"/>
        <dbReference type="ChEBI" id="CHEBI:15377"/>
        <dbReference type="ChEBI" id="CHEBI:15379"/>
        <dbReference type="ChEBI" id="CHEBI:16240"/>
        <dbReference type="EC" id="1.11.1.6"/>
    </reaction>
</comment>
<keyword evidence="8 10" id="KW-0408">Iron</keyword>
<feature type="domain" description="Catalase core" evidence="16">
    <location>
        <begin position="67"/>
        <end position="454"/>
    </location>
</feature>
<comment type="function">
    <text evidence="10">Occurs in almost all aerobically respiring organisms and serves to protect cells from the toxic effects of hydrogen peroxide.</text>
</comment>
<evidence type="ECO:0000256" key="2">
    <source>
        <dbReference type="ARBA" id="ARBA00005329"/>
    </source>
</evidence>
<sequence>MVRPNVLTAIAAFCHVANAGCPYMDGGDDSQHPPAGHPSVRRAEGTAMGTDEFMKQYEVDDSKAFLTSPVGGPIPDQDTLSVGERGPSLLEDQIFRRKIMSFDHERVPERAVHARGAGAHGVFKPFGDWSNITCASFLKSPEKETPVFIRFSTVAGSRGSPDTARDVHGFAVRFYTDEGNLDIVGNNVPVFFIQDAIKFPDLIHAVKPRPDNEIPQAATAHDTAWDFFSQQPSSMHTLMWAMSGHGTIRSYRHTDGWGVHTFRFVQDDGKSKLVKFRFRSLQGKAALLWEEAQTTAAMNADAHRQDLFESIQSGYFPEWIFEAQIMEEADQLRFGFDLLDPTKIVPEDIIPFTPLGKLTLNRNPRNYFAETEQIMFQPGHLVRGVDITDDPLLQGRMFSYLDTQLNRNSGPNFEQIPINQPRVPVHTNERDGAGQMFIPLNVAAYTPNTLNGGFPAQANQTEGRGFFTAPERSASGKLVRSTSSTFADVWSQPRLFYNSLSAVEQQFIINAIRFETSHLKSEVVKKNVLIQLNRISNDIANRVAIALGMDAPAPDTKYYHNNKTIGVSPGGEPLLKIEGLKVGYLTSSTVNQDAPGKLKEALKEQKVGLTIVAEQLGAGIDQTYSATSAVNFDAIIVDGGAESLFMPAGNLANSNSTRRSTLFPAGRPLQILQDGYNFGKPVAVAGASNKTLTAAGLVANTPGVFTFATASDTAAIVTQISEGLRTFKFLDRYPLDGK</sequence>
<accession>R0II19</accession>
<dbReference type="GO" id="GO:0005829">
    <property type="term" value="C:cytosol"/>
    <property type="evidence" value="ECO:0007669"/>
    <property type="project" value="TreeGrafter"/>
</dbReference>
<dbReference type="Gene3D" id="2.40.180.10">
    <property type="entry name" value="Catalase core domain"/>
    <property type="match status" value="1"/>
</dbReference>
<evidence type="ECO:0000256" key="7">
    <source>
        <dbReference type="ARBA" id="ARBA00023002"/>
    </source>
</evidence>
<dbReference type="GeneID" id="19396386"/>
<comment type="similarity">
    <text evidence="2 10 13">Belongs to the catalase family.</text>
</comment>
<keyword evidence="15" id="KW-0732">Signal</keyword>
<dbReference type="SUPFAM" id="SSF56634">
    <property type="entry name" value="Heme-dependent catalase-like"/>
    <property type="match status" value="1"/>
</dbReference>
<comment type="function">
    <text evidence="14">Catalyzes the degradation of hydrogen peroxide (H(2)O(2)) generated by peroxisomal oxidases to water and oxygen, thereby protecting cells from the toxic effects of hydrogen peroxide.</text>
</comment>
<dbReference type="EMBL" id="KB908703">
    <property type="protein sequence ID" value="EOA84835.1"/>
    <property type="molecule type" value="Genomic_DNA"/>
</dbReference>
<keyword evidence="4 10" id="KW-0575">Peroxidase</keyword>
<feature type="signal peptide" evidence="15">
    <location>
        <begin position="1"/>
        <end position="19"/>
    </location>
</feature>
<dbReference type="GO" id="GO:0020037">
    <property type="term" value="F:heme binding"/>
    <property type="evidence" value="ECO:0007669"/>
    <property type="project" value="UniProtKB-UniRule"/>
</dbReference>
<dbReference type="FunFam" id="2.40.180.10:FF:000003">
    <property type="entry name" value="Catalase"/>
    <property type="match status" value="1"/>
</dbReference>
<keyword evidence="9 10" id="KW-0376">Hydrogen peroxide</keyword>
<dbReference type="InterPro" id="IPR043156">
    <property type="entry name" value="Catalase_clade2_helical"/>
</dbReference>
<dbReference type="InterPro" id="IPR011614">
    <property type="entry name" value="Catalase_core"/>
</dbReference>
<proteinExistence type="inferred from homology"/>
<dbReference type="GO" id="GO:0042744">
    <property type="term" value="P:hydrogen peroxide catabolic process"/>
    <property type="evidence" value="ECO:0007669"/>
    <property type="project" value="UniProtKB-UniRule"/>
</dbReference>
<feature type="active site" evidence="11">
    <location>
        <position position="186"/>
    </location>
</feature>
<dbReference type="CDD" id="cd03132">
    <property type="entry name" value="GATase1_catalase"/>
    <property type="match status" value="1"/>
</dbReference>
<evidence type="ECO:0000256" key="5">
    <source>
        <dbReference type="ARBA" id="ARBA00022617"/>
    </source>
</evidence>
<dbReference type="EC" id="1.11.1.6" evidence="3 10"/>
<feature type="chain" id="PRO_5004353069" description="Catalase" evidence="15">
    <location>
        <begin position="20"/>
        <end position="738"/>
    </location>
</feature>
<evidence type="ECO:0000313" key="17">
    <source>
        <dbReference type="EMBL" id="EOA84835.1"/>
    </source>
</evidence>
<dbReference type="InterPro" id="IPR041399">
    <property type="entry name" value="Catalase_large_C"/>
</dbReference>
<dbReference type="GO" id="GO:0046872">
    <property type="term" value="F:metal ion binding"/>
    <property type="evidence" value="ECO:0007669"/>
    <property type="project" value="UniProtKB-KW"/>
</dbReference>
<evidence type="ECO:0000259" key="16">
    <source>
        <dbReference type="SMART" id="SM01060"/>
    </source>
</evidence>
<dbReference type="PRINTS" id="PR00067">
    <property type="entry name" value="CATALASE"/>
</dbReference>
<keyword evidence="5 10" id="KW-0349">Heme</keyword>
<evidence type="ECO:0000256" key="14">
    <source>
        <dbReference type="RuleBase" id="RU004142"/>
    </source>
</evidence>
<dbReference type="SMART" id="SM01060">
    <property type="entry name" value="Catalase"/>
    <property type="match status" value="1"/>
</dbReference>